<dbReference type="GeneID" id="105359741"/>
<keyword evidence="4" id="KW-0813">Transport</keyword>
<keyword evidence="8" id="KW-1133">Transmembrane helix</keyword>
<evidence type="ECO:0000256" key="3">
    <source>
        <dbReference type="ARBA" id="ARBA00016229"/>
    </source>
</evidence>
<evidence type="ECO:0000256" key="7">
    <source>
        <dbReference type="ARBA" id="ARBA00022927"/>
    </source>
</evidence>
<feature type="region of interest" description="Disordered" evidence="13">
    <location>
        <begin position="113"/>
        <end position="140"/>
    </location>
</feature>
<dbReference type="Proteomes" id="UP000695007">
    <property type="component" value="Unplaced"/>
</dbReference>
<dbReference type="GO" id="GO:0005741">
    <property type="term" value="C:mitochondrial outer membrane"/>
    <property type="evidence" value="ECO:0007669"/>
    <property type="project" value="UniProtKB-SubCell"/>
</dbReference>
<keyword evidence="12 15" id="KW-0675">Receptor</keyword>
<accession>A0AAJ6VLC5</accession>
<gene>
    <name evidence="15" type="primary">LOC105359741</name>
</gene>
<keyword evidence="11" id="KW-0472">Membrane</keyword>
<dbReference type="CDD" id="cd22884">
    <property type="entry name" value="TOM22"/>
    <property type="match status" value="1"/>
</dbReference>
<protein>
    <recommendedName>
        <fullName evidence="3">Mitochondrial import receptor subunit TOM22 homolog</fullName>
    </recommendedName>
</protein>
<dbReference type="KEGG" id="csol:105359741"/>
<keyword evidence="10" id="KW-0496">Mitochondrion</keyword>
<dbReference type="RefSeq" id="XP_011494700.1">
    <property type="nucleotide sequence ID" value="XM_011496398.1"/>
</dbReference>
<dbReference type="GO" id="GO:0006886">
    <property type="term" value="P:intracellular protein transport"/>
    <property type="evidence" value="ECO:0007669"/>
    <property type="project" value="InterPro"/>
</dbReference>
<name>A0AAJ6VLC5_9HYME</name>
<evidence type="ECO:0000256" key="5">
    <source>
        <dbReference type="ARBA" id="ARBA00022692"/>
    </source>
</evidence>
<dbReference type="InterPro" id="IPR005683">
    <property type="entry name" value="Tom22"/>
</dbReference>
<evidence type="ECO:0000256" key="1">
    <source>
        <dbReference type="ARBA" id="ARBA00004572"/>
    </source>
</evidence>
<evidence type="ECO:0000256" key="11">
    <source>
        <dbReference type="ARBA" id="ARBA00023136"/>
    </source>
</evidence>
<comment type="subcellular location">
    <subcellularLocation>
        <location evidence="1">Mitochondrion outer membrane</location>
        <topology evidence="1">Single-pass membrane protein</topology>
    </subcellularLocation>
</comment>
<dbReference type="CTD" id="38459"/>
<evidence type="ECO:0000256" key="6">
    <source>
        <dbReference type="ARBA" id="ARBA00022787"/>
    </source>
</evidence>
<evidence type="ECO:0000256" key="12">
    <source>
        <dbReference type="ARBA" id="ARBA00023170"/>
    </source>
</evidence>
<keyword evidence="5" id="KW-0812">Transmembrane</keyword>
<evidence type="ECO:0000313" key="15">
    <source>
        <dbReference type="RefSeq" id="XP_011494700.1"/>
    </source>
</evidence>
<evidence type="ECO:0000256" key="8">
    <source>
        <dbReference type="ARBA" id="ARBA00022989"/>
    </source>
</evidence>
<sequence>MAIIADPDFDINLCNNEMLSEVKSLLSDEDDDDEENEEDENLVERLVGLTEMFPEKVRNFGFQTGVHIKDYIKAFYSLSRSVTWLLISSSAILFAPIIFESERARMEEAQRNHQKQVLLGPSSAISSSGSGFPMAPPIQR</sequence>
<evidence type="ECO:0000256" key="4">
    <source>
        <dbReference type="ARBA" id="ARBA00022448"/>
    </source>
</evidence>
<dbReference type="PANTHER" id="PTHR12504">
    <property type="entry name" value="MITOCHONDRIAL IMPORT RECEPTOR SUBUNIT TOM22"/>
    <property type="match status" value="1"/>
</dbReference>
<keyword evidence="6" id="KW-1000">Mitochondrion outer membrane</keyword>
<evidence type="ECO:0000313" key="14">
    <source>
        <dbReference type="Proteomes" id="UP000695007"/>
    </source>
</evidence>
<reference evidence="15" key="1">
    <citation type="submission" date="2025-08" db="UniProtKB">
        <authorList>
            <consortium name="RefSeq"/>
        </authorList>
    </citation>
    <scope>IDENTIFICATION</scope>
</reference>
<organism evidence="14 15">
    <name type="scientific">Ceratosolen solmsi marchali</name>
    <dbReference type="NCBI Taxonomy" id="326594"/>
    <lineage>
        <taxon>Eukaryota</taxon>
        <taxon>Metazoa</taxon>
        <taxon>Ecdysozoa</taxon>
        <taxon>Arthropoda</taxon>
        <taxon>Hexapoda</taxon>
        <taxon>Insecta</taxon>
        <taxon>Pterygota</taxon>
        <taxon>Neoptera</taxon>
        <taxon>Endopterygota</taxon>
        <taxon>Hymenoptera</taxon>
        <taxon>Apocrita</taxon>
        <taxon>Proctotrupomorpha</taxon>
        <taxon>Chalcidoidea</taxon>
        <taxon>Agaonidae</taxon>
        <taxon>Agaoninae</taxon>
        <taxon>Ceratosolen</taxon>
    </lineage>
</organism>
<comment type="similarity">
    <text evidence="2">Belongs to the Tom22 family.</text>
</comment>
<proteinExistence type="inferred from homology"/>
<keyword evidence="7" id="KW-0653">Protein transport</keyword>
<dbReference type="AlphaFoldDB" id="A0AAJ6VLC5"/>
<evidence type="ECO:0000256" key="10">
    <source>
        <dbReference type="ARBA" id="ARBA00023128"/>
    </source>
</evidence>
<feature type="compositionally biased region" description="Low complexity" evidence="13">
    <location>
        <begin position="120"/>
        <end position="131"/>
    </location>
</feature>
<evidence type="ECO:0000256" key="9">
    <source>
        <dbReference type="ARBA" id="ARBA00023010"/>
    </source>
</evidence>
<dbReference type="Pfam" id="PF04281">
    <property type="entry name" value="Tom22"/>
    <property type="match status" value="1"/>
</dbReference>
<evidence type="ECO:0000256" key="13">
    <source>
        <dbReference type="SAM" id="MobiDB-lite"/>
    </source>
</evidence>
<evidence type="ECO:0000256" key="2">
    <source>
        <dbReference type="ARBA" id="ARBA00009874"/>
    </source>
</evidence>
<dbReference type="PANTHER" id="PTHR12504:SF0">
    <property type="entry name" value="MITOCHONDRIAL IMPORT RECEPTOR SUBUNIT TOM22 HOMOLOG"/>
    <property type="match status" value="1"/>
</dbReference>
<keyword evidence="9" id="KW-0811">Translocation</keyword>
<keyword evidence="14" id="KW-1185">Reference proteome</keyword>